<evidence type="ECO:0000313" key="2">
    <source>
        <dbReference type="EMBL" id="SVC69705.1"/>
    </source>
</evidence>
<reference evidence="2" key="1">
    <citation type="submission" date="2018-05" db="EMBL/GenBank/DDBJ databases">
        <authorList>
            <person name="Lanie J.A."/>
            <person name="Ng W.-L."/>
            <person name="Kazmierczak K.M."/>
            <person name="Andrzejewski T.M."/>
            <person name="Davidsen T.M."/>
            <person name="Wayne K.J."/>
            <person name="Tettelin H."/>
            <person name="Glass J.I."/>
            <person name="Rusch D."/>
            <person name="Podicherti R."/>
            <person name="Tsui H.-C.T."/>
            <person name="Winkler M.E."/>
        </authorList>
    </citation>
    <scope>NUCLEOTIDE SEQUENCE</scope>
</reference>
<proteinExistence type="predicted"/>
<protein>
    <submittedName>
        <fullName evidence="2">Uncharacterized protein</fullName>
    </submittedName>
</protein>
<accession>A0A382PAS0</accession>
<feature type="non-terminal residue" evidence="2">
    <location>
        <position position="357"/>
    </location>
</feature>
<dbReference type="AlphaFoldDB" id="A0A382PAS0"/>
<feature type="region of interest" description="Disordered" evidence="1">
    <location>
        <begin position="335"/>
        <end position="357"/>
    </location>
</feature>
<evidence type="ECO:0000256" key="1">
    <source>
        <dbReference type="SAM" id="MobiDB-lite"/>
    </source>
</evidence>
<organism evidence="2">
    <name type="scientific">marine metagenome</name>
    <dbReference type="NCBI Taxonomy" id="408172"/>
    <lineage>
        <taxon>unclassified sequences</taxon>
        <taxon>metagenomes</taxon>
        <taxon>ecological metagenomes</taxon>
    </lineage>
</organism>
<sequence length="357" mass="38806">VTDTLDYYVTEVFFDSTIVNYVSHDSLDSLIGTTIQSYDSDLEDIAMLDDDGALATGHLIIYDEDSSKWVNLGGDALRNTLGLGTISTQDSNNVAITGGTIIDIEPIAVESGGTGASNADTARINLDAQQHSDWLDDIASFDLSENDDANQILMSFKGEPHEWALVDTATARVELGLKIGATADSGNVQAWDSKLQNFSDGEPIPDSLVFSGDYFITTPGVEGQFWSADGDTAGFWRSFSSQFINFDNEDNLEETISIQTTFRPVGPDTIIQDRDIVEVELVDHGAETNAGLPEVDGSQLFRLDATQINSTKNNDGPVSIEQFDLLQDLRPGPIDAFPEPEYTSGNIQGQLDEKQKK</sequence>
<gene>
    <name evidence="2" type="ORF">METZ01_LOCUS322559</name>
</gene>
<name>A0A382PAS0_9ZZZZ</name>
<feature type="non-terminal residue" evidence="2">
    <location>
        <position position="1"/>
    </location>
</feature>
<dbReference type="EMBL" id="UINC01105630">
    <property type="protein sequence ID" value="SVC69705.1"/>
    <property type="molecule type" value="Genomic_DNA"/>
</dbReference>